<gene>
    <name evidence="1" type="ORF">Pla110_34620</name>
</gene>
<name>A0A518CR67_9PLAN</name>
<sequence length="59" mass="6463">MACARKYPQTGHSTLPILSGRIKLQTPLLQIPQCPSPFRADQLTNVLPLPAAHLAIYNP</sequence>
<evidence type="ECO:0000313" key="2">
    <source>
        <dbReference type="Proteomes" id="UP000317178"/>
    </source>
</evidence>
<dbReference type="KEGG" id="plon:Pla110_34620"/>
<reference evidence="1 2" key="1">
    <citation type="submission" date="2019-02" db="EMBL/GenBank/DDBJ databases">
        <title>Deep-cultivation of Planctomycetes and their phenomic and genomic characterization uncovers novel biology.</title>
        <authorList>
            <person name="Wiegand S."/>
            <person name="Jogler M."/>
            <person name="Boedeker C."/>
            <person name="Pinto D."/>
            <person name="Vollmers J."/>
            <person name="Rivas-Marin E."/>
            <person name="Kohn T."/>
            <person name="Peeters S.H."/>
            <person name="Heuer A."/>
            <person name="Rast P."/>
            <person name="Oberbeckmann S."/>
            <person name="Bunk B."/>
            <person name="Jeske O."/>
            <person name="Meyerdierks A."/>
            <person name="Storesund J.E."/>
            <person name="Kallscheuer N."/>
            <person name="Luecker S."/>
            <person name="Lage O.M."/>
            <person name="Pohl T."/>
            <person name="Merkel B.J."/>
            <person name="Hornburger P."/>
            <person name="Mueller R.-W."/>
            <person name="Bruemmer F."/>
            <person name="Labrenz M."/>
            <person name="Spormann A.M."/>
            <person name="Op den Camp H."/>
            <person name="Overmann J."/>
            <person name="Amann R."/>
            <person name="Jetten M.S.M."/>
            <person name="Mascher T."/>
            <person name="Medema M.H."/>
            <person name="Devos D.P."/>
            <person name="Kaster A.-K."/>
            <person name="Ovreas L."/>
            <person name="Rohde M."/>
            <person name="Galperin M.Y."/>
            <person name="Jogler C."/>
        </authorList>
    </citation>
    <scope>NUCLEOTIDE SEQUENCE [LARGE SCALE GENOMIC DNA]</scope>
    <source>
        <strain evidence="1 2">Pla110</strain>
    </source>
</reference>
<proteinExistence type="predicted"/>
<dbReference type="Proteomes" id="UP000317178">
    <property type="component" value="Chromosome"/>
</dbReference>
<protein>
    <submittedName>
        <fullName evidence="1">Uncharacterized protein</fullName>
    </submittedName>
</protein>
<evidence type="ECO:0000313" key="1">
    <source>
        <dbReference type="EMBL" id="QDU81717.1"/>
    </source>
</evidence>
<organism evidence="1 2">
    <name type="scientific">Polystyrenella longa</name>
    <dbReference type="NCBI Taxonomy" id="2528007"/>
    <lineage>
        <taxon>Bacteria</taxon>
        <taxon>Pseudomonadati</taxon>
        <taxon>Planctomycetota</taxon>
        <taxon>Planctomycetia</taxon>
        <taxon>Planctomycetales</taxon>
        <taxon>Planctomycetaceae</taxon>
        <taxon>Polystyrenella</taxon>
    </lineage>
</organism>
<dbReference type="AlphaFoldDB" id="A0A518CR67"/>
<accession>A0A518CR67</accession>
<keyword evidence="2" id="KW-1185">Reference proteome</keyword>
<dbReference type="EMBL" id="CP036281">
    <property type="protein sequence ID" value="QDU81717.1"/>
    <property type="molecule type" value="Genomic_DNA"/>
</dbReference>